<proteinExistence type="predicted"/>
<keyword evidence="2" id="KW-1185">Reference proteome</keyword>
<name>A0A9D4EHI8_DREPO</name>
<organism evidence="1 2">
    <name type="scientific">Dreissena polymorpha</name>
    <name type="common">Zebra mussel</name>
    <name type="synonym">Mytilus polymorpha</name>
    <dbReference type="NCBI Taxonomy" id="45954"/>
    <lineage>
        <taxon>Eukaryota</taxon>
        <taxon>Metazoa</taxon>
        <taxon>Spiralia</taxon>
        <taxon>Lophotrochozoa</taxon>
        <taxon>Mollusca</taxon>
        <taxon>Bivalvia</taxon>
        <taxon>Autobranchia</taxon>
        <taxon>Heteroconchia</taxon>
        <taxon>Euheterodonta</taxon>
        <taxon>Imparidentia</taxon>
        <taxon>Neoheterodontei</taxon>
        <taxon>Myida</taxon>
        <taxon>Dreissenoidea</taxon>
        <taxon>Dreissenidae</taxon>
        <taxon>Dreissena</taxon>
    </lineage>
</organism>
<dbReference type="EMBL" id="JAIWYP010000009">
    <property type="protein sequence ID" value="KAH3778215.1"/>
    <property type="molecule type" value="Genomic_DNA"/>
</dbReference>
<protein>
    <submittedName>
        <fullName evidence="1">Uncharacterized protein</fullName>
    </submittedName>
</protein>
<evidence type="ECO:0000313" key="1">
    <source>
        <dbReference type="EMBL" id="KAH3778215.1"/>
    </source>
</evidence>
<evidence type="ECO:0000313" key="2">
    <source>
        <dbReference type="Proteomes" id="UP000828390"/>
    </source>
</evidence>
<gene>
    <name evidence="1" type="ORF">DPMN_179669</name>
</gene>
<sequence length="109" mass="12493">MSRRSHFGRILNLKSEAEMAIHIYSYSPDLNCLPLHGGFCFPYLSGKQELSSVLLQIFRDRKRNPPRAGEELFLDVLMEYTEDEEVQFCDALVYTIGGFHTAGNCKLFV</sequence>
<dbReference type="Proteomes" id="UP000828390">
    <property type="component" value="Unassembled WGS sequence"/>
</dbReference>
<accession>A0A9D4EHI8</accession>
<reference evidence="1" key="1">
    <citation type="journal article" date="2019" name="bioRxiv">
        <title>The Genome of the Zebra Mussel, Dreissena polymorpha: A Resource for Invasive Species Research.</title>
        <authorList>
            <person name="McCartney M.A."/>
            <person name="Auch B."/>
            <person name="Kono T."/>
            <person name="Mallez S."/>
            <person name="Zhang Y."/>
            <person name="Obille A."/>
            <person name="Becker A."/>
            <person name="Abrahante J.E."/>
            <person name="Garbe J."/>
            <person name="Badalamenti J.P."/>
            <person name="Herman A."/>
            <person name="Mangelson H."/>
            <person name="Liachko I."/>
            <person name="Sullivan S."/>
            <person name="Sone E.D."/>
            <person name="Koren S."/>
            <person name="Silverstein K.A.T."/>
            <person name="Beckman K.B."/>
            <person name="Gohl D.M."/>
        </authorList>
    </citation>
    <scope>NUCLEOTIDE SEQUENCE</scope>
    <source>
        <strain evidence="1">Duluth1</strain>
        <tissue evidence="1">Whole animal</tissue>
    </source>
</reference>
<comment type="caution">
    <text evidence="1">The sequence shown here is derived from an EMBL/GenBank/DDBJ whole genome shotgun (WGS) entry which is preliminary data.</text>
</comment>
<reference evidence="1" key="2">
    <citation type="submission" date="2020-11" db="EMBL/GenBank/DDBJ databases">
        <authorList>
            <person name="McCartney M.A."/>
            <person name="Auch B."/>
            <person name="Kono T."/>
            <person name="Mallez S."/>
            <person name="Becker A."/>
            <person name="Gohl D.M."/>
            <person name="Silverstein K.A.T."/>
            <person name="Koren S."/>
            <person name="Bechman K.B."/>
            <person name="Herman A."/>
            <person name="Abrahante J.E."/>
            <person name="Garbe J."/>
        </authorList>
    </citation>
    <scope>NUCLEOTIDE SEQUENCE</scope>
    <source>
        <strain evidence="1">Duluth1</strain>
        <tissue evidence="1">Whole animal</tissue>
    </source>
</reference>
<dbReference type="AlphaFoldDB" id="A0A9D4EHI8"/>